<organism evidence="3 4">
    <name type="scientific">Kutzneria kofuensis</name>
    <dbReference type="NCBI Taxonomy" id="103725"/>
    <lineage>
        <taxon>Bacteria</taxon>
        <taxon>Bacillati</taxon>
        <taxon>Actinomycetota</taxon>
        <taxon>Actinomycetes</taxon>
        <taxon>Pseudonocardiales</taxon>
        <taxon>Pseudonocardiaceae</taxon>
        <taxon>Kutzneria</taxon>
    </lineage>
</organism>
<name>A0A7W9KD45_9PSEU</name>
<evidence type="ECO:0000313" key="3">
    <source>
        <dbReference type="EMBL" id="MBB5890366.1"/>
    </source>
</evidence>
<dbReference type="InterPro" id="IPR001753">
    <property type="entry name" value="Enoyl-CoA_hydra/iso"/>
</dbReference>
<accession>A0A7W9KD45</accession>
<dbReference type="SUPFAM" id="SSF52096">
    <property type="entry name" value="ClpP/crotonase"/>
    <property type="match status" value="1"/>
</dbReference>
<reference evidence="3 4" key="1">
    <citation type="submission" date="2020-08" db="EMBL/GenBank/DDBJ databases">
        <title>Sequencing the genomes of 1000 actinobacteria strains.</title>
        <authorList>
            <person name="Klenk H.-P."/>
        </authorList>
    </citation>
    <scope>NUCLEOTIDE SEQUENCE [LARGE SCALE GENOMIC DNA]</scope>
    <source>
        <strain evidence="3 4">DSM 43851</strain>
    </source>
</reference>
<evidence type="ECO:0000256" key="2">
    <source>
        <dbReference type="RuleBase" id="RU003707"/>
    </source>
</evidence>
<dbReference type="Gene3D" id="3.90.226.10">
    <property type="entry name" value="2-enoyl-CoA Hydratase, Chain A, domain 1"/>
    <property type="match status" value="1"/>
</dbReference>
<keyword evidence="4" id="KW-1185">Reference proteome</keyword>
<proteinExistence type="inferred from homology"/>
<comment type="similarity">
    <text evidence="1 2">Belongs to the enoyl-CoA hydratase/isomerase family.</text>
</comment>
<protein>
    <submittedName>
        <fullName evidence="3">2-(1,2-epoxy-1,2-dihydrophenyl)acetyl-CoA isomerase</fullName>
        <ecNumber evidence="3">5.3.3.18</ecNumber>
    </submittedName>
</protein>
<dbReference type="InterPro" id="IPR029045">
    <property type="entry name" value="ClpP/crotonase-like_dom_sf"/>
</dbReference>
<dbReference type="AlphaFoldDB" id="A0A7W9KD45"/>
<keyword evidence="3" id="KW-0413">Isomerase</keyword>
<evidence type="ECO:0000256" key="1">
    <source>
        <dbReference type="ARBA" id="ARBA00005254"/>
    </source>
</evidence>
<dbReference type="GO" id="GO:0016853">
    <property type="term" value="F:isomerase activity"/>
    <property type="evidence" value="ECO:0007669"/>
    <property type="project" value="UniProtKB-KW"/>
</dbReference>
<gene>
    <name evidence="3" type="ORF">BJ998_001562</name>
</gene>
<dbReference type="EC" id="5.3.3.18" evidence="3"/>
<dbReference type="CDD" id="cd06558">
    <property type="entry name" value="crotonase-like"/>
    <property type="match status" value="1"/>
</dbReference>
<dbReference type="EMBL" id="JACHIR010000001">
    <property type="protein sequence ID" value="MBB5890366.1"/>
    <property type="molecule type" value="Genomic_DNA"/>
</dbReference>
<comment type="caution">
    <text evidence="3">The sequence shown here is derived from an EMBL/GenBank/DDBJ whole genome shotgun (WGS) entry which is preliminary data.</text>
</comment>
<dbReference type="InterPro" id="IPR014748">
    <property type="entry name" value="Enoyl-CoA_hydra_C"/>
</dbReference>
<dbReference type="Gene3D" id="1.10.12.10">
    <property type="entry name" value="Lyase 2-enoyl-coa Hydratase, Chain A, domain 2"/>
    <property type="match status" value="1"/>
</dbReference>
<dbReference type="Pfam" id="PF00378">
    <property type="entry name" value="ECH_1"/>
    <property type="match status" value="1"/>
</dbReference>
<evidence type="ECO:0000313" key="4">
    <source>
        <dbReference type="Proteomes" id="UP000585638"/>
    </source>
</evidence>
<dbReference type="InterPro" id="IPR018376">
    <property type="entry name" value="Enoyl-CoA_hyd/isom_CS"/>
</dbReference>
<dbReference type="PROSITE" id="PS00166">
    <property type="entry name" value="ENOYL_COA_HYDRATASE"/>
    <property type="match status" value="1"/>
</dbReference>
<sequence>MDGETVSLDVDGAVATITLDAQARRNALTVEMKQALLAAVRQVAADDSVRAVVLTGSGRAFCAGQDLAEHAAALRADAATALDTVGDHYNPLVLALTGMPKPVLAAVNGTCVGAGLGLALACDLRIAAESAKFATAFTGIGLTCDSGLSATLARAVGAARASELVLLGQPFTAAQALEWGVVGRIVPDESFLGEVKALAAKLAAGPTLAYAEAKAALAASFQPPLADVLAAEAAAQTRLGLTADHQGAVESFLAKQPVVFHGK</sequence>
<dbReference type="Proteomes" id="UP000585638">
    <property type="component" value="Unassembled WGS sequence"/>
</dbReference>
<dbReference type="PANTHER" id="PTHR43459:SF1">
    <property type="entry name" value="EG:BACN32G11.4 PROTEIN"/>
    <property type="match status" value="1"/>
</dbReference>
<dbReference type="PANTHER" id="PTHR43459">
    <property type="entry name" value="ENOYL-COA HYDRATASE"/>
    <property type="match status" value="1"/>
</dbReference>
<dbReference type="RefSeq" id="WP_184859782.1">
    <property type="nucleotide sequence ID" value="NZ_BAAAWY010000047.1"/>
</dbReference>